<protein>
    <submittedName>
        <fullName evidence="1">Uncharacterized protein</fullName>
    </submittedName>
</protein>
<evidence type="ECO:0000313" key="2">
    <source>
        <dbReference type="Proteomes" id="UP000076858"/>
    </source>
</evidence>
<evidence type="ECO:0000313" key="1">
    <source>
        <dbReference type="EMBL" id="KZS03867.1"/>
    </source>
</evidence>
<dbReference type="AlphaFoldDB" id="A0A164L7W2"/>
<sequence>MVTKWEKKIKKEKGKKSGKVKECVVTTFGENGQNANEIMAELSRQTHQSQVCNANVSTVSISGWPVAEFDVRERDKVSAVVGPR</sequence>
<keyword evidence="2" id="KW-1185">Reference proteome</keyword>
<gene>
    <name evidence="1" type="ORF">APZ42_033320</name>
</gene>
<proteinExistence type="predicted"/>
<dbReference type="Proteomes" id="UP000076858">
    <property type="component" value="Unassembled WGS sequence"/>
</dbReference>
<dbReference type="EMBL" id="LRGB01003164">
    <property type="protein sequence ID" value="KZS03867.1"/>
    <property type="molecule type" value="Genomic_DNA"/>
</dbReference>
<name>A0A164L7W2_9CRUS</name>
<comment type="caution">
    <text evidence="1">The sequence shown here is derived from an EMBL/GenBank/DDBJ whole genome shotgun (WGS) entry which is preliminary data.</text>
</comment>
<organism evidence="1 2">
    <name type="scientific">Daphnia magna</name>
    <dbReference type="NCBI Taxonomy" id="35525"/>
    <lineage>
        <taxon>Eukaryota</taxon>
        <taxon>Metazoa</taxon>
        <taxon>Ecdysozoa</taxon>
        <taxon>Arthropoda</taxon>
        <taxon>Crustacea</taxon>
        <taxon>Branchiopoda</taxon>
        <taxon>Diplostraca</taxon>
        <taxon>Cladocera</taxon>
        <taxon>Anomopoda</taxon>
        <taxon>Daphniidae</taxon>
        <taxon>Daphnia</taxon>
    </lineage>
</organism>
<reference evidence="1 2" key="1">
    <citation type="submission" date="2016-03" db="EMBL/GenBank/DDBJ databases">
        <title>EvidentialGene: Evidence-directed Construction of Genes on Genomes.</title>
        <authorList>
            <person name="Gilbert D.G."/>
            <person name="Choi J.-H."/>
            <person name="Mockaitis K."/>
            <person name="Colbourne J."/>
            <person name="Pfrender M."/>
        </authorList>
    </citation>
    <scope>NUCLEOTIDE SEQUENCE [LARGE SCALE GENOMIC DNA]</scope>
    <source>
        <strain evidence="1 2">Xinb3</strain>
        <tissue evidence="1">Complete organism</tissue>
    </source>
</reference>
<accession>A0A164L7W2</accession>